<proteinExistence type="predicted"/>
<keyword evidence="1" id="KW-0732">Signal</keyword>
<dbReference type="InterPro" id="IPR022053">
    <property type="entry name" value="DUF3613"/>
</dbReference>
<accession>A0ABT9SH38</accession>
<keyword evidence="3" id="KW-1185">Reference proteome</keyword>
<feature type="signal peptide" evidence="1">
    <location>
        <begin position="1"/>
        <end position="36"/>
    </location>
</feature>
<protein>
    <recommendedName>
        <fullName evidence="4">DUF3613 domain-containing protein</fullName>
    </recommendedName>
</protein>
<name>A0ABT9SH38_9BURK</name>
<feature type="chain" id="PRO_5047178523" description="DUF3613 domain-containing protein" evidence="1">
    <location>
        <begin position="37"/>
        <end position="142"/>
    </location>
</feature>
<evidence type="ECO:0008006" key="4">
    <source>
        <dbReference type="Google" id="ProtNLM"/>
    </source>
</evidence>
<dbReference type="RefSeq" id="WP_307692444.1">
    <property type="nucleotide sequence ID" value="NZ_JAUSRO010000021.1"/>
</dbReference>
<comment type="caution">
    <text evidence="2">The sequence shown here is derived from an EMBL/GenBank/DDBJ whole genome shotgun (WGS) entry which is preliminary data.</text>
</comment>
<evidence type="ECO:0000256" key="1">
    <source>
        <dbReference type="SAM" id="SignalP"/>
    </source>
</evidence>
<sequence>MTSFAPPTLQAGCATRVMIHLSGAAALALTALGAQAQSVAWTPSSPVAAVQVPTAPPTAAVESAEPREPAEEEWKPALKVGDATRGLLALQSSGAAASPVARPIPGDVAGRSYQRYIKSFDYAIPERFGAAVKSSGLNSGSQ</sequence>
<dbReference type="Pfam" id="PF12266">
    <property type="entry name" value="DUF3613"/>
    <property type="match status" value="1"/>
</dbReference>
<dbReference type="Proteomes" id="UP001226867">
    <property type="component" value="Unassembled WGS sequence"/>
</dbReference>
<evidence type="ECO:0000313" key="3">
    <source>
        <dbReference type="Proteomes" id="UP001226867"/>
    </source>
</evidence>
<gene>
    <name evidence="2" type="ORF">J2W36_004985</name>
</gene>
<evidence type="ECO:0000313" key="2">
    <source>
        <dbReference type="EMBL" id="MDP9902707.1"/>
    </source>
</evidence>
<dbReference type="EMBL" id="JAUSRO010000021">
    <property type="protein sequence ID" value="MDP9902707.1"/>
    <property type="molecule type" value="Genomic_DNA"/>
</dbReference>
<reference evidence="2 3" key="1">
    <citation type="submission" date="2023-07" db="EMBL/GenBank/DDBJ databases">
        <title>Sorghum-associated microbial communities from plants grown in Nebraska, USA.</title>
        <authorList>
            <person name="Schachtman D."/>
        </authorList>
    </citation>
    <scope>NUCLEOTIDE SEQUENCE [LARGE SCALE GENOMIC DNA]</scope>
    <source>
        <strain evidence="2 3">DS1607</strain>
    </source>
</reference>
<organism evidence="2 3">
    <name type="scientific">Variovorax ginsengisoli</name>
    <dbReference type="NCBI Taxonomy" id="363844"/>
    <lineage>
        <taxon>Bacteria</taxon>
        <taxon>Pseudomonadati</taxon>
        <taxon>Pseudomonadota</taxon>
        <taxon>Betaproteobacteria</taxon>
        <taxon>Burkholderiales</taxon>
        <taxon>Comamonadaceae</taxon>
        <taxon>Variovorax</taxon>
    </lineage>
</organism>